<name>S8CX91_9LAMI</name>
<feature type="transmembrane region" description="Helical" evidence="8">
    <location>
        <begin position="123"/>
        <end position="145"/>
    </location>
</feature>
<feature type="transmembrane region" description="Helical" evidence="8">
    <location>
        <begin position="151"/>
        <end position="171"/>
    </location>
</feature>
<dbReference type="GO" id="GO:0016020">
    <property type="term" value="C:membrane"/>
    <property type="evidence" value="ECO:0007669"/>
    <property type="project" value="UniProtKB-SubCell"/>
</dbReference>
<dbReference type="SUPFAM" id="SSF103473">
    <property type="entry name" value="MFS general substrate transporter"/>
    <property type="match status" value="1"/>
</dbReference>
<protein>
    <recommendedName>
        <fullName evidence="8">Solute carrier family 40 member</fullName>
    </recommendedName>
</protein>
<comment type="similarity">
    <text evidence="7">Belongs to the major facilitator superfamily. Phosphate:H(+) symporter (TC 2.A.1.9) family.</text>
</comment>
<comment type="caution">
    <text evidence="9">The sequence shown here is derived from an EMBL/GenBank/DDBJ whole genome shotgun (WGS) entry which is preliminary data.</text>
</comment>
<feature type="transmembrane region" description="Helical" evidence="8">
    <location>
        <begin position="85"/>
        <end position="111"/>
    </location>
</feature>
<feature type="transmembrane region" description="Helical" evidence="8">
    <location>
        <begin position="234"/>
        <end position="255"/>
    </location>
</feature>
<dbReference type="GO" id="GO:0005381">
    <property type="term" value="F:iron ion transmembrane transporter activity"/>
    <property type="evidence" value="ECO:0007669"/>
    <property type="project" value="UniProtKB-UniRule"/>
</dbReference>
<dbReference type="InterPro" id="IPR009716">
    <property type="entry name" value="Ferroportin-1"/>
</dbReference>
<accession>S8CX91</accession>
<evidence type="ECO:0000256" key="3">
    <source>
        <dbReference type="ARBA" id="ARBA00022448"/>
    </source>
</evidence>
<dbReference type="PANTHER" id="PTHR11660:SF53">
    <property type="entry name" value="SOLUTE CARRIER FAMILY 40 MEMBER 3, CHLOROPLASTIC"/>
    <property type="match status" value="1"/>
</dbReference>
<keyword evidence="10" id="KW-1185">Reference proteome</keyword>
<dbReference type="Pfam" id="PF06963">
    <property type="entry name" value="FPN1"/>
    <property type="match status" value="1"/>
</dbReference>
<evidence type="ECO:0000313" key="10">
    <source>
        <dbReference type="Proteomes" id="UP000015453"/>
    </source>
</evidence>
<feature type="non-terminal residue" evidence="9">
    <location>
        <position position="496"/>
    </location>
</feature>
<evidence type="ECO:0000313" key="9">
    <source>
        <dbReference type="EMBL" id="EPS69601.1"/>
    </source>
</evidence>
<evidence type="ECO:0000256" key="7">
    <source>
        <dbReference type="ARBA" id="ARBA00044504"/>
    </source>
</evidence>
<feature type="transmembrane region" description="Helical" evidence="8">
    <location>
        <begin position="406"/>
        <end position="423"/>
    </location>
</feature>
<feature type="non-terminal residue" evidence="9">
    <location>
        <position position="1"/>
    </location>
</feature>
<evidence type="ECO:0000256" key="2">
    <source>
        <dbReference type="ARBA" id="ARBA00006279"/>
    </source>
</evidence>
<dbReference type="PANTHER" id="PTHR11660">
    <property type="entry name" value="SOLUTE CARRIER FAMILY 40 MEMBER"/>
    <property type="match status" value="1"/>
</dbReference>
<keyword evidence="4 8" id="KW-0812">Transmembrane</keyword>
<evidence type="ECO:0000256" key="1">
    <source>
        <dbReference type="ARBA" id="ARBA00004141"/>
    </source>
</evidence>
<dbReference type="OrthoDB" id="648861at2759"/>
<comment type="subcellular location">
    <subcellularLocation>
        <location evidence="1 8">Membrane</location>
        <topology evidence="1 8">Multi-pass membrane protein</topology>
    </subcellularLocation>
</comment>
<feature type="transmembrane region" description="Helical" evidence="8">
    <location>
        <begin position="343"/>
        <end position="363"/>
    </location>
</feature>
<dbReference type="EMBL" id="AUSU01002049">
    <property type="protein sequence ID" value="EPS69601.1"/>
    <property type="molecule type" value="Genomic_DNA"/>
</dbReference>
<feature type="transmembrane region" description="Helical" evidence="8">
    <location>
        <begin position="375"/>
        <end position="394"/>
    </location>
</feature>
<comment type="function">
    <text evidence="8">May be involved in iron transport and iron homeostasis.</text>
</comment>
<organism evidence="9 10">
    <name type="scientific">Genlisea aurea</name>
    <dbReference type="NCBI Taxonomy" id="192259"/>
    <lineage>
        <taxon>Eukaryota</taxon>
        <taxon>Viridiplantae</taxon>
        <taxon>Streptophyta</taxon>
        <taxon>Embryophyta</taxon>
        <taxon>Tracheophyta</taxon>
        <taxon>Spermatophyta</taxon>
        <taxon>Magnoliopsida</taxon>
        <taxon>eudicotyledons</taxon>
        <taxon>Gunneridae</taxon>
        <taxon>Pentapetalae</taxon>
        <taxon>asterids</taxon>
        <taxon>lamiids</taxon>
        <taxon>Lamiales</taxon>
        <taxon>Lentibulariaceae</taxon>
        <taxon>Genlisea</taxon>
    </lineage>
</organism>
<reference evidence="9 10" key="1">
    <citation type="journal article" date="2013" name="BMC Genomics">
        <title>The miniature genome of a carnivorous plant Genlisea aurea contains a low number of genes and short non-coding sequences.</title>
        <authorList>
            <person name="Leushkin E.V."/>
            <person name="Sutormin R.A."/>
            <person name="Nabieva E.R."/>
            <person name="Penin A.A."/>
            <person name="Kondrashov A.S."/>
            <person name="Logacheva M.D."/>
        </authorList>
    </citation>
    <scope>NUCLEOTIDE SEQUENCE [LARGE SCALE GENOMIC DNA]</scope>
</reference>
<keyword evidence="8" id="KW-0406">Ion transport</keyword>
<feature type="transmembrane region" description="Helical" evidence="8">
    <location>
        <begin position="443"/>
        <end position="465"/>
    </location>
</feature>
<evidence type="ECO:0000256" key="6">
    <source>
        <dbReference type="ARBA" id="ARBA00023136"/>
    </source>
</evidence>
<feature type="transmembrane region" description="Helical" evidence="8">
    <location>
        <begin position="308"/>
        <end position="331"/>
    </location>
</feature>
<evidence type="ECO:0000256" key="5">
    <source>
        <dbReference type="ARBA" id="ARBA00022989"/>
    </source>
</evidence>
<dbReference type="Proteomes" id="UP000015453">
    <property type="component" value="Unassembled WGS sequence"/>
</dbReference>
<evidence type="ECO:0000256" key="8">
    <source>
        <dbReference type="RuleBase" id="RU365065"/>
    </source>
</evidence>
<keyword evidence="6 8" id="KW-0472">Membrane</keyword>
<comment type="similarity">
    <text evidence="2 8">Belongs to the ferroportin (FP) (TC 2.A.100) family. SLC40A subfamily.</text>
</comment>
<evidence type="ECO:0000256" key="4">
    <source>
        <dbReference type="ARBA" id="ARBA00022692"/>
    </source>
</evidence>
<gene>
    <name evidence="9" type="ORF">M569_05162</name>
</gene>
<keyword evidence="3 8" id="KW-0813">Transport</keyword>
<sequence>DSNCSVQISQFMSDTIEAENLNLLVGTSYVDSILTVLPVLSEEEQYAIASTPAHPTALLALYASCLAGNLAEELWNFAWPAAVALIYPSLLPVAVLSFCSQLVVIVGGPLVGKLMDHFPRVAAVNCLAFIQVVSQVLSVGMISIAHRTHPTSISSVLGESWFIVLVLFLAVEKLSGLAQGVAFERDWIVLLAGINRPIALAQANAILQRIELLCEIGGASLFGFLLSNYEPIKCLKLAAGFMIISLPIAVLLSLLTNKLSSGALGLAKCSQSGSGCSCEVAIPDTENIFSRSIEAIKLGWVEYSQQPVLPASLACVLLYFNVVLAPSALMTAFLTQRGLNPSIIGGFSGLCAAMGIAATFVSAEMVKRLGLLKAGAAGLIFQASSLAVAVIVYWRGSISSQQKSPLLMFLWLIIISRLGKMSYDAVGAQILQTGIPESKANLIGTTEVSLCSLAESLMLGIAAVIANDASHFGILVMLSLGSVVGAACLYCMWLRN</sequence>
<keyword evidence="5 8" id="KW-1133">Transmembrane helix</keyword>
<dbReference type="InterPro" id="IPR036259">
    <property type="entry name" value="MFS_trans_sf"/>
</dbReference>
<feature type="transmembrane region" description="Helical" evidence="8">
    <location>
        <begin position="472"/>
        <end position="495"/>
    </location>
</feature>
<dbReference type="AlphaFoldDB" id="S8CX91"/>
<proteinExistence type="inferred from homology"/>